<evidence type="ECO:0000313" key="2">
    <source>
        <dbReference type="EMBL" id="EJZ58569.1"/>
    </source>
</evidence>
<keyword evidence="1" id="KW-0812">Transmembrane</keyword>
<keyword evidence="1" id="KW-0472">Membrane</keyword>
<sequence>MFSHESLPLIAIFIIMLLCVLAAFLHPVHAFFSWVRRRRERASARTQEEVNSR</sequence>
<dbReference type="EMBL" id="CM001561">
    <property type="protein sequence ID" value="EJZ58569.1"/>
    <property type="molecule type" value="Genomic_DNA"/>
</dbReference>
<dbReference type="Proteomes" id="UP000006045">
    <property type="component" value="Chromosome"/>
</dbReference>
<dbReference type="RefSeq" id="WP_003225415.1">
    <property type="nucleotide sequence ID" value="NZ_CM001561.1"/>
</dbReference>
<name>A0A7U9GSY5_PSEFL</name>
<feature type="transmembrane region" description="Helical" evidence="1">
    <location>
        <begin position="6"/>
        <end position="35"/>
    </location>
</feature>
<protein>
    <submittedName>
        <fullName evidence="2">Uncharacterized protein</fullName>
    </submittedName>
</protein>
<keyword evidence="1" id="KW-1133">Transmembrane helix</keyword>
<dbReference type="AlphaFoldDB" id="A0A7U9GSY5"/>
<reference evidence="2 3" key="1">
    <citation type="submission" date="2012-08" db="EMBL/GenBank/DDBJ databases">
        <title>The genome of cave-isolated P. fluorescens strain R124 demonstrates phenotypic adaptation to the mineral environment.</title>
        <authorList>
            <person name="Barton M.D."/>
            <person name="Petronio M."/>
            <person name="Giarrizzo J.G."/>
            <person name="Bowling B.V."/>
            <person name="Barton H.A."/>
        </authorList>
    </citation>
    <scope>NUCLEOTIDE SEQUENCE [LARGE SCALE GENOMIC DNA]</scope>
    <source>
        <strain evidence="2 3">R124</strain>
    </source>
</reference>
<proteinExistence type="predicted"/>
<organism evidence="2 3">
    <name type="scientific">Pseudomonas fluorescens R124</name>
    <dbReference type="NCBI Taxonomy" id="743713"/>
    <lineage>
        <taxon>Bacteria</taxon>
        <taxon>Pseudomonadati</taxon>
        <taxon>Pseudomonadota</taxon>
        <taxon>Gammaproteobacteria</taxon>
        <taxon>Pseudomonadales</taxon>
        <taxon>Pseudomonadaceae</taxon>
        <taxon>Pseudomonas</taxon>
    </lineage>
</organism>
<gene>
    <name evidence="2" type="ORF">I1A_002897</name>
</gene>
<accession>A0A7U9GSY5</accession>
<evidence type="ECO:0000256" key="1">
    <source>
        <dbReference type="SAM" id="Phobius"/>
    </source>
</evidence>
<evidence type="ECO:0000313" key="3">
    <source>
        <dbReference type="Proteomes" id="UP000006045"/>
    </source>
</evidence>